<dbReference type="Gene3D" id="2.60.260.20">
    <property type="entry name" value="Urease metallochaperone UreE, N-terminal domain"/>
    <property type="match status" value="2"/>
</dbReference>
<dbReference type="Gene3D" id="1.10.287.110">
    <property type="entry name" value="DnaJ domain"/>
    <property type="match status" value="1"/>
</dbReference>
<dbReference type="PROSITE" id="PS00636">
    <property type="entry name" value="DNAJ_1"/>
    <property type="match status" value="1"/>
</dbReference>
<keyword evidence="1" id="KW-0143">Chaperone</keyword>
<dbReference type="InterPro" id="IPR018253">
    <property type="entry name" value="DnaJ_domain_CS"/>
</dbReference>
<dbReference type="AlphaFoldDB" id="H8FQ41"/>
<evidence type="ECO:0000313" key="5">
    <source>
        <dbReference type="Proteomes" id="UP000004169"/>
    </source>
</evidence>
<dbReference type="EMBL" id="CAHP01000013">
    <property type="protein sequence ID" value="CCG40479.1"/>
    <property type="molecule type" value="Genomic_DNA"/>
</dbReference>
<name>H8FQ41_MAGML</name>
<evidence type="ECO:0000256" key="2">
    <source>
        <dbReference type="SAM" id="MobiDB-lite"/>
    </source>
</evidence>
<dbReference type="SUPFAM" id="SSF46565">
    <property type="entry name" value="Chaperone J-domain"/>
    <property type="match status" value="1"/>
</dbReference>
<dbReference type="eggNOG" id="COG0484">
    <property type="taxonomic scope" value="Bacteria"/>
</dbReference>
<comment type="caution">
    <text evidence="4">The sequence shown here is derived from an EMBL/GenBank/DDBJ whole genome shotgun (WGS) entry which is preliminary data.</text>
</comment>
<keyword evidence="5" id="KW-1185">Reference proteome</keyword>
<dbReference type="GO" id="GO:0051082">
    <property type="term" value="F:unfolded protein binding"/>
    <property type="evidence" value="ECO:0007669"/>
    <property type="project" value="InterPro"/>
</dbReference>
<dbReference type="Proteomes" id="UP000004169">
    <property type="component" value="Unassembled WGS sequence"/>
</dbReference>
<dbReference type="STRING" id="1150626.PHAMO_200064"/>
<evidence type="ECO:0000256" key="1">
    <source>
        <dbReference type="ARBA" id="ARBA00023186"/>
    </source>
</evidence>
<gene>
    <name evidence="4" type="ORF">PHAMO_200064</name>
</gene>
<dbReference type="PANTHER" id="PTHR43096">
    <property type="entry name" value="DNAJ HOMOLOG 1, MITOCHONDRIAL-RELATED"/>
    <property type="match status" value="1"/>
</dbReference>
<dbReference type="SMART" id="SM00271">
    <property type="entry name" value="DnaJ"/>
    <property type="match status" value="1"/>
</dbReference>
<dbReference type="PROSITE" id="PS50076">
    <property type="entry name" value="DNAJ_2"/>
    <property type="match status" value="1"/>
</dbReference>
<dbReference type="SUPFAM" id="SSF49493">
    <property type="entry name" value="HSP40/DnaJ peptide-binding domain"/>
    <property type="match status" value="2"/>
</dbReference>
<dbReference type="PANTHER" id="PTHR43096:SF52">
    <property type="entry name" value="DNAJ HOMOLOG 1, MITOCHONDRIAL-RELATED"/>
    <property type="match status" value="1"/>
</dbReference>
<dbReference type="CDD" id="cd10747">
    <property type="entry name" value="DnaJ_C"/>
    <property type="match status" value="1"/>
</dbReference>
<dbReference type="PRINTS" id="PR00625">
    <property type="entry name" value="JDOMAIN"/>
</dbReference>
<dbReference type="RefSeq" id="WP_002726786.1">
    <property type="nucleotide sequence ID" value="NZ_CAHP01000013.1"/>
</dbReference>
<protein>
    <submittedName>
        <fullName evidence="4">Chaperone DnaJ domain protein</fullName>
    </submittedName>
</protein>
<feature type="domain" description="J" evidence="3">
    <location>
        <begin position="3"/>
        <end position="68"/>
    </location>
</feature>
<dbReference type="Pfam" id="PF00226">
    <property type="entry name" value="DnaJ"/>
    <property type="match status" value="1"/>
</dbReference>
<evidence type="ECO:0000259" key="3">
    <source>
        <dbReference type="PROSITE" id="PS50076"/>
    </source>
</evidence>
<organism evidence="4 5">
    <name type="scientific">Magnetospirillum molischianum DSM 120</name>
    <dbReference type="NCBI Taxonomy" id="1150626"/>
    <lineage>
        <taxon>Bacteria</taxon>
        <taxon>Pseudomonadati</taxon>
        <taxon>Pseudomonadota</taxon>
        <taxon>Alphaproteobacteria</taxon>
        <taxon>Rhodospirillales</taxon>
        <taxon>Rhodospirillaceae</taxon>
        <taxon>Magnetospirillum</taxon>
    </lineage>
</organism>
<dbReference type="InterPro" id="IPR036869">
    <property type="entry name" value="J_dom_sf"/>
</dbReference>
<proteinExistence type="predicted"/>
<evidence type="ECO:0000313" key="4">
    <source>
        <dbReference type="EMBL" id="CCG40479.1"/>
    </source>
</evidence>
<reference evidence="4 5" key="1">
    <citation type="journal article" date="2012" name="J. Bacteriol.">
        <title>Draft Genome Sequence of the Purple Photosynthetic Bacterium Phaeospirillum molischianum DSM120, a Particularly Versatile Bacterium.</title>
        <authorList>
            <person name="Duquesne K."/>
            <person name="Prima V."/>
            <person name="Ji B."/>
            <person name="Rouy Z."/>
            <person name="Medigue C."/>
            <person name="Talla E."/>
            <person name="Sturgis J.N."/>
        </authorList>
    </citation>
    <scope>NUCLEOTIDE SEQUENCE [LARGE SCALE GENOMIC DNA]</scope>
    <source>
        <strain evidence="5">DSM120</strain>
    </source>
</reference>
<sequence>MDDPYTILGVPRDASADDIRTAYRALAKRHHPDLNPGNAKAEERFKAVASANELLSDPIKRGQFDRGEIDAAGQQRAPRSSYRDYAEGASGHRYGSGGAQSEGWSAEDFSTIFSSIFNEDRHPGGNSPTLGRDELYSLSTSFLEAINGTTRRLTLPDGRVLDVKIPPGTAEGHVLRLRGQGGKGTNGSPAGDALIEVHVSPHRFFERDGDDIRLILPVTLAEAVLGGPVEVPTPGGQVRMNIPPHSDNGTELRLRGRGVPGQGGKPAGDLYATLRVVLGPPDAALEDFLRTWKPEHPVVPRQKMEAGQ</sequence>
<dbReference type="InterPro" id="IPR002939">
    <property type="entry name" value="DnaJ_C"/>
</dbReference>
<dbReference type="CDD" id="cd06257">
    <property type="entry name" value="DnaJ"/>
    <property type="match status" value="1"/>
</dbReference>
<dbReference type="InterPro" id="IPR008971">
    <property type="entry name" value="HSP40/DnaJ_pept-bd"/>
</dbReference>
<dbReference type="GO" id="GO:0042026">
    <property type="term" value="P:protein refolding"/>
    <property type="evidence" value="ECO:0007669"/>
    <property type="project" value="TreeGrafter"/>
</dbReference>
<dbReference type="GO" id="GO:0005737">
    <property type="term" value="C:cytoplasm"/>
    <property type="evidence" value="ECO:0007669"/>
    <property type="project" value="TreeGrafter"/>
</dbReference>
<accession>H8FQ41</accession>
<dbReference type="OrthoDB" id="9779889at2"/>
<dbReference type="InterPro" id="IPR001623">
    <property type="entry name" value="DnaJ_domain"/>
</dbReference>
<dbReference type="Pfam" id="PF01556">
    <property type="entry name" value="DnaJ_C"/>
    <property type="match status" value="1"/>
</dbReference>
<feature type="region of interest" description="Disordered" evidence="2">
    <location>
        <begin position="65"/>
        <end position="103"/>
    </location>
</feature>